<dbReference type="RefSeq" id="WP_095376843.1">
    <property type="nucleotide sequence ID" value="NZ_NCWY01000022.1"/>
</dbReference>
<feature type="compositionally biased region" description="Basic and acidic residues" evidence="1">
    <location>
        <begin position="1"/>
        <end position="16"/>
    </location>
</feature>
<feature type="region of interest" description="Disordered" evidence="1">
    <location>
        <begin position="1"/>
        <end position="26"/>
    </location>
</feature>
<dbReference type="InterPro" id="IPR011051">
    <property type="entry name" value="RmlC_Cupin_sf"/>
</dbReference>
<dbReference type="InterPro" id="IPR013096">
    <property type="entry name" value="Cupin_2"/>
</dbReference>
<accession>A0A269Z7V6</accession>
<evidence type="ECO:0000313" key="4">
    <source>
        <dbReference type="Proteomes" id="UP000216867"/>
    </source>
</evidence>
<dbReference type="Gene3D" id="2.60.120.10">
    <property type="entry name" value="Jelly Rolls"/>
    <property type="match status" value="1"/>
</dbReference>
<proteinExistence type="predicted"/>
<dbReference type="Proteomes" id="UP000216867">
    <property type="component" value="Unassembled WGS sequence"/>
</dbReference>
<gene>
    <name evidence="3" type="ORF">B8X04_16440</name>
</gene>
<evidence type="ECO:0000256" key="1">
    <source>
        <dbReference type="SAM" id="MobiDB-lite"/>
    </source>
</evidence>
<comment type="caution">
    <text evidence="3">The sequence shown here is derived from an EMBL/GenBank/DDBJ whole genome shotgun (WGS) entry which is preliminary data.</text>
</comment>
<sequence length="120" mass="12714">MTETPRRVADSTDFDRVPPASGSAWRLDSPARDLDANIIALSPGDTIDRHTGPALDVLIHVISGSGVLATDDEDIALSPGAIVWLPRRTPRAFTAGEHGLSYLSVHQRKPGLSIGSAPPQ</sequence>
<reference evidence="3 4" key="1">
    <citation type="submission" date="2017-04" db="EMBL/GenBank/DDBJ databases">
        <title>Kefir bacterial isolates.</title>
        <authorList>
            <person name="Kim Y."/>
            <person name="Blasche S."/>
            <person name="Patil K.R."/>
        </authorList>
    </citation>
    <scope>NUCLEOTIDE SEQUENCE [LARGE SCALE GENOMIC DNA]</scope>
    <source>
        <strain evidence="3 4">OG2</strain>
    </source>
</reference>
<feature type="domain" description="Cupin type-2" evidence="2">
    <location>
        <begin position="39"/>
        <end position="97"/>
    </location>
</feature>
<evidence type="ECO:0000313" key="3">
    <source>
        <dbReference type="EMBL" id="PAK92996.1"/>
    </source>
</evidence>
<protein>
    <submittedName>
        <fullName evidence="3">Cupin 2 conserved barrel domain protein</fullName>
    </submittedName>
</protein>
<dbReference type="Pfam" id="PF07883">
    <property type="entry name" value="Cupin_2"/>
    <property type="match status" value="1"/>
</dbReference>
<dbReference type="EMBL" id="NCWY01000022">
    <property type="protein sequence ID" value="PAK92996.1"/>
    <property type="molecule type" value="Genomic_DNA"/>
</dbReference>
<organism evidence="3 4">
    <name type="scientific">Brevibacterium casei</name>
    <dbReference type="NCBI Taxonomy" id="33889"/>
    <lineage>
        <taxon>Bacteria</taxon>
        <taxon>Bacillati</taxon>
        <taxon>Actinomycetota</taxon>
        <taxon>Actinomycetes</taxon>
        <taxon>Micrococcales</taxon>
        <taxon>Brevibacteriaceae</taxon>
        <taxon>Brevibacterium</taxon>
    </lineage>
</organism>
<dbReference type="AlphaFoldDB" id="A0A269Z7V6"/>
<dbReference type="SUPFAM" id="SSF51182">
    <property type="entry name" value="RmlC-like cupins"/>
    <property type="match status" value="1"/>
</dbReference>
<evidence type="ECO:0000259" key="2">
    <source>
        <dbReference type="Pfam" id="PF07883"/>
    </source>
</evidence>
<dbReference type="InterPro" id="IPR014710">
    <property type="entry name" value="RmlC-like_jellyroll"/>
</dbReference>
<name>A0A269Z7V6_9MICO</name>